<proteinExistence type="inferred from homology"/>
<evidence type="ECO:0000313" key="10">
    <source>
        <dbReference type="EMBL" id="KAI1901143.1"/>
    </source>
</evidence>
<dbReference type="InterPro" id="IPR001270">
    <property type="entry name" value="ClpA/B"/>
</dbReference>
<dbReference type="PANTHER" id="PTHR10760:SF1">
    <property type="entry name" value="TORSIN-4A"/>
    <property type="match status" value="1"/>
</dbReference>
<comment type="subcellular location">
    <subcellularLocation>
        <location evidence="1">Membrane</location>
        <topology evidence="1">Single-pass membrane protein</topology>
    </subcellularLocation>
</comment>
<dbReference type="GO" id="GO:0005788">
    <property type="term" value="C:endoplasmic reticulum lumen"/>
    <property type="evidence" value="ECO:0007669"/>
    <property type="project" value="TreeGrafter"/>
</dbReference>
<gene>
    <name evidence="10" type="ORF">AGOR_G00057160</name>
</gene>
<name>A0A8T3DVL7_9TELE</name>
<dbReference type="InterPro" id="IPR027417">
    <property type="entry name" value="P-loop_NTPase"/>
</dbReference>
<evidence type="ECO:0000259" key="9">
    <source>
        <dbReference type="SMART" id="SM00382"/>
    </source>
</evidence>
<protein>
    <recommendedName>
        <fullName evidence="9">AAA+ ATPase domain-containing protein</fullName>
    </recommendedName>
</protein>
<evidence type="ECO:0000256" key="6">
    <source>
        <dbReference type="ARBA" id="ARBA00022989"/>
    </source>
</evidence>
<keyword evidence="11" id="KW-1185">Reference proteome</keyword>
<dbReference type="GO" id="GO:0005524">
    <property type="term" value="F:ATP binding"/>
    <property type="evidence" value="ECO:0007669"/>
    <property type="project" value="UniProtKB-KW"/>
</dbReference>
<dbReference type="AlphaFoldDB" id="A0A8T3DVL7"/>
<feature type="compositionally biased region" description="Basic and acidic residues" evidence="8">
    <location>
        <begin position="35"/>
        <end position="53"/>
    </location>
</feature>
<keyword evidence="6" id="KW-1133">Transmembrane helix</keyword>
<dbReference type="InterPro" id="IPR049337">
    <property type="entry name" value="TOR1A_C"/>
</dbReference>
<keyword evidence="3" id="KW-0812">Transmembrane</keyword>
<evidence type="ECO:0000256" key="2">
    <source>
        <dbReference type="ARBA" id="ARBA00006235"/>
    </source>
</evidence>
<evidence type="ECO:0000256" key="1">
    <source>
        <dbReference type="ARBA" id="ARBA00004167"/>
    </source>
</evidence>
<dbReference type="GO" id="GO:0016020">
    <property type="term" value="C:membrane"/>
    <property type="evidence" value="ECO:0007669"/>
    <property type="project" value="UniProtKB-SubCell"/>
</dbReference>
<dbReference type="OrthoDB" id="9443236at2759"/>
<evidence type="ECO:0000256" key="5">
    <source>
        <dbReference type="ARBA" id="ARBA00022840"/>
    </source>
</evidence>
<dbReference type="EMBL" id="JAERUA010000004">
    <property type="protein sequence ID" value="KAI1901143.1"/>
    <property type="molecule type" value="Genomic_DNA"/>
</dbReference>
<dbReference type="GO" id="GO:0016887">
    <property type="term" value="F:ATP hydrolysis activity"/>
    <property type="evidence" value="ECO:0007669"/>
    <property type="project" value="InterPro"/>
</dbReference>
<sequence length="445" mass="50011">MLALLRTVTVFDSVPQKQNRVRCGSNLSPAPSATKMDDRETSDSPTDSQREEELQMDAPPPRGTVSPFSKLGAMMRIRNKYQALKRRRLEQGGGASAMGRPSLRSTSPEVFTFDPALAEANAVPPHRRLKKKRKSRVLFPNDSRKFLPVAERSRAKPFLILLSVIVFLQVYNAIENLDDHVLRYDLESLEKTLRREVFGQQAAMTNLLEHLYDYLSTYAHNKPLAVSLNGPTGVGKSHLGRILARHFHSVVGEQLVVQYFAMHHCPLGEEAGQCARDLLSRVGEVVTQAEAEEKIPILIFDEVEHMHQGLLDTLHGLLQPGQNNEYLNAVYLLISSLGDAQITKHVLQNSSSTSRGQLGRDLGPLLRRSLEKHHPLWAEVDIVPLSLLEKSHVMDCFLDEMTREGFYPDRPHIERLAEEISYYSAEGVQFSQNGCKQVVAKVNLL</sequence>
<comment type="similarity">
    <text evidence="2">Belongs to the ClpA/ClpB family. Torsin subfamily.</text>
</comment>
<evidence type="ECO:0000256" key="7">
    <source>
        <dbReference type="ARBA" id="ARBA00023136"/>
    </source>
</evidence>
<evidence type="ECO:0000256" key="8">
    <source>
        <dbReference type="SAM" id="MobiDB-lite"/>
    </source>
</evidence>
<dbReference type="PANTHER" id="PTHR10760">
    <property type="entry name" value="TORSIN"/>
    <property type="match status" value="1"/>
</dbReference>
<accession>A0A8T3DVL7</accession>
<evidence type="ECO:0000256" key="4">
    <source>
        <dbReference type="ARBA" id="ARBA00022741"/>
    </source>
</evidence>
<reference evidence="10" key="1">
    <citation type="submission" date="2021-01" db="EMBL/GenBank/DDBJ databases">
        <authorList>
            <person name="Zahm M."/>
            <person name="Roques C."/>
            <person name="Cabau C."/>
            <person name="Klopp C."/>
            <person name="Donnadieu C."/>
            <person name="Jouanno E."/>
            <person name="Lampietro C."/>
            <person name="Louis A."/>
            <person name="Herpin A."/>
            <person name="Echchiki A."/>
            <person name="Berthelot C."/>
            <person name="Parey E."/>
            <person name="Roest-Crollius H."/>
            <person name="Braasch I."/>
            <person name="Postlethwait J."/>
            <person name="Bobe J."/>
            <person name="Montfort J."/>
            <person name="Bouchez O."/>
            <person name="Begum T."/>
            <person name="Mejri S."/>
            <person name="Adams A."/>
            <person name="Chen W.-J."/>
            <person name="Guiguen Y."/>
        </authorList>
    </citation>
    <scope>NUCLEOTIDE SEQUENCE</scope>
    <source>
        <tissue evidence="10">Blood</tissue>
    </source>
</reference>
<dbReference type="Proteomes" id="UP000829720">
    <property type="component" value="Unassembled WGS sequence"/>
</dbReference>
<organism evidence="10 11">
    <name type="scientific">Albula goreensis</name>
    <dbReference type="NCBI Taxonomy" id="1534307"/>
    <lineage>
        <taxon>Eukaryota</taxon>
        <taxon>Metazoa</taxon>
        <taxon>Chordata</taxon>
        <taxon>Craniata</taxon>
        <taxon>Vertebrata</taxon>
        <taxon>Euteleostomi</taxon>
        <taxon>Actinopterygii</taxon>
        <taxon>Neopterygii</taxon>
        <taxon>Teleostei</taxon>
        <taxon>Albuliformes</taxon>
        <taxon>Albulidae</taxon>
        <taxon>Albula</taxon>
    </lineage>
</organism>
<dbReference type="InterPro" id="IPR003593">
    <property type="entry name" value="AAA+_ATPase"/>
</dbReference>
<keyword evidence="7" id="KW-0472">Membrane</keyword>
<comment type="caution">
    <text evidence="10">The sequence shown here is derived from an EMBL/GenBank/DDBJ whole genome shotgun (WGS) entry which is preliminary data.</text>
</comment>
<dbReference type="Pfam" id="PF06309">
    <property type="entry name" value="Torsin"/>
    <property type="match status" value="1"/>
</dbReference>
<keyword evidence="5" id="KW-0067">ATP-binding</keyword>
<dbReference type="PRINTS" id="PR00300">
    <property type="entry name" value="CLPPROTEASEA"/>
</dbReference>
<evidence type="ECO:0000256" key="3">
    <source>
        <dbReference type="ARBA" id="ARBA00022692"/>
    </source>
</evidence>
<feature type="domain" description="AAA+ ATPase" evidence="9">
    <location>
        <begin position="222"/>
        <end position="364"/>
    </location>
</feature>
<dbReference type="Pfam" id="PF21376">
    <property type="entry name" value="TOR1A_C"/>
    <property type="match status" value="1"/>
</dbReference>
<keyword evidence="4" id="KW-0547">Nucleotide-binding</keyword>
<dbReference type="Gene3D" id="3.40.50.300">
    <property type="entry name" value="P-loop containing nucleotide triphosphate hydrolases"/>
    <property type="match status" value="1"/>
</dbReference>
<dbReference type="SUPFAM" id="SSF52540">
    <property type="entry name" value="P-loop containing nucleoside triphosphate hydrolases"/>
    <property type="match status" value="1"/>
</dbReference>
<dbReference type="GO" id="GO:0005635">
    <property type="term" value="C:nuclear envelope"/>
    <property type="evidence" value="ECO:0007669"/>
    <property type="project" value="TreeGrafter"/>
</dbReference>
<dbReference type="InterPro" id="IPR010448">
    <property type="entry name" value="Torsin"/>
</dbReference>
<feature type="region of interest" description="Disordered" evidence="8">
    <location>
        <begin position="19"/>
        <end position="68"/>
    </location>
</feature>
<evidence type="ECO:0000313" key="11">
    <source>
        <dbReference type="Proteomes" id="UP000829720"/>
    </source>
</evidence>
<dbReference type="SMART" id="SM00382">
    <property type="entry name" value="AAA"/>
    <property type="match status" value="1"/>
</dbReference>